<dbReference type="Pfam" id="PF13411">
    <property type="entry name" value="MerR_1"/>
    <property type="match status" value="1"/>
</dbReference>
<dbReference type="InterPro" id="IPR009061">
    <property type="entry name" value="DNA-bd_dom_put_sf"/>
</dbReference>
<proteinExistence type="predicted"/>
<dbReference type="SUPFAM" id="SSF46955">
    <property type="entry name" value="Putative DNA-binding domain"/>
    <property type="match status" value="1"/>
</dbReference>
<dbReference type="Proteomes" id="UP001240250">
    <property type="component" value="Unassembled WGS sequence"/>
</dbReference>
<dbReference type="PRINTS" id="PR00040">
    <property type="entry name" value="HTHMERR"/>
</dbReference>
<dbReference type="Gene3D" id="1.10.1660.10">
    <property type="match status" value="1"/>
</dbReference>
<name>A0ABU0GL63_9CELL</name>
<protein>
    <submittedName>
        <fullName evidence="3">DNA-binding transcriptional MerR regulator</fullName>
    </submittedName>
</protein>
<comment type="caution">
    <text evidence="3">The sequence shown here is derived from an EMBL/GenBank/DDBJ whole genome shotgun (WGS) entry which is preliminary data.</text>
</comment>
<evidence type="ECO:0000259" key="2">
    <source>
        <dbReference type="PROSITE" id="PS50937"/>
    </source>
</evidence>
<reference evidence="3 4" key="1">
    <citation type="submission" date="2023-07" db="EMBL/GenBank/DDBJ databases">
        <title>Sequencing the genomes of 1000 actinobacteria strains.</title>
        <authorList>
            <person name="Klenk H.-P."/>
        </authorList>
    </citation>
    <scope>NUCLEOTIDE SEQUENCE [LARGE SCALE GENOMIC DNA]</scope>
    <source>
        <strain evidence="3 4">DSM 14785</strain>
    </source>
</reference>
<organism evidence="3 4">
    <name type="scientific">Cellulomonas iranensis</name>
    <dbReference type="NCBI Taxonomy" id="76862"/>
    <lineage>
        <taxon>Bacteria</taxon>
        <taxon>Bacillati</taxon>
        <taxon>Actinomycetota</taxon>
        <taxon>Actinomycetes</taxon>
        <taxon>Micrococcales</taxon>
        <taxon>Cellulomonadaceae</taxon>
        <taxon>Cellulomonas</taxon>
    </lineage>
</organism>
<dbReference type="InterPro" id="IPR000551">
    <property type="entry name" value="MerR-type_HTH_dom"/>
</dbReference>
<keyword evidence="4" id="KW-1185">Reference proteome</keyword>
<feature type="domain" description="HTH merR-type" evidence="2">
    <location>
        <begin position="4"/>
        <end position="73"/>
    </location>
</feature>
<gene>
    <name evidence="3" type="ORF">JO380_001698</name>
</gene>
<dbReference type="PANTHER" id="PTHR30204">
    <property type="entry name" value="REDOX-CYCLING DRUG-SENSING TRANSCRIPTIONAL ACTIVATOR SOXR"/>
    <property type="match status" value="1"/>
</dbReference>
<dbReference type="PANTHER" id="PTHR30204:SF98">
    <property type="entry name" value="HTH-TYPE TRANSCRIPTIONAL REGULATOR ADHR"/>
    <property type="match status" value="1"/>
</dbReference>
<dbReference type="SMART" id="SM00422">
    <property type="entry name" value="HTH_MERR"/>
    <property type="match status" value="1"/>
</dbReference>
<evidence type="ECO:0000256" key="1">
    <source>
        <dbReference type="ARBA" id="ARBA00023125"/>
    </source>
</evidence>
<keyword evidence="1 3" id="KW-0238">DNA-binding</keyword>
<dbReference type="InterPro" id="IPR047057">
    <property type="entry name" value="MerR_fam"/>
</dbReference>
<evidence type="ECO:0000313" key="3">
    <source>
        <dbReference type="EMBL" id="MDQ0425317.1"/>
    </source>
</evidence>
<dbReference type="PROSITE" id="PS50937">
    <property type="entry name" value="HTH_MERR_2"/>
    <property type="match status" value="1"/>
</dbReference>
<sequence>MSDGYPIGEVARRLGLSVDALRYYERAGVLPQAERDAGGRRRYSEHDLHLLEVLLHLRDTGMPLAEIATFTQLVGQDPAGVPERLALLRAHREVLTVRIAALTRSLAVIDGKIADYDARLTAAAGATAGR</sequence>
<dbReference type="PROSITE" id="PS00552">
    <property type="entry name" value="HTH_MERR_1"/>
    <property type="match status" value="1"/>
</dbReference>
<dbReference type="CDD" id="cd01109">
    <property type="entry name" value="HTH_YyaN"/>
    <property type="match status" value="1"/>
</dbReference>
<dbReference type="EMBL" id="JAUSVM010000001">
    <property type="protein sequence ID" value="MDQ0425317.1"/>
    <property type="molecule type" value="Genomic_DNA"/>
</dbReference>
<evidence type="ECO:0000313" key="4">
    <source>
        <dbReference type="Proteomes" id="UP001240250"/>
    </source>
</evidence>
<dbReference type="GO" id="GO:0003677">
    <property type="term" value="F:DNA binding"/>
    <property type="evidence" value="ECO:0007669"/>
    <property type="project" value="UniProtKB-KW"/>
</dbReference>
<accession>A0ABU0GL63</accession>
<dbReference type="RefSeq" id="WP_070320070.1">
    <property type="nucleotide sequence ID" value="NZ_CP194061.1"/>
</dbReference>